<keyword evidence="4" id="KW-1185">Reference proteome</keyword>
<reference evidence="4" key="1">
    <citation type="journal article" date="2012" name="PLoS Negl. Trop. Dis.">
        <title>A systematically improved high quality genome and transcriptome of the human blood fluke Schistosoma mansoni.</title>
        <authorList>
            <person name="Protasio A.V."/>
            <person name="Tsai I.J."/>
            <person name="Babbage A."/>
            <person name="Nichol S."/>
            <person name="Hunt M."/>
            <person name="Aslett M.A."/>
            <person name="De Silva N."/>
            <person name="Velarde G.S."/>
            <person name="Anderson T.J."/>
            <person name="Clark R.C."/>
            <person name="Davidson C."/>
            <person name="Dillon G.P."/>
            <person name="Holroyd N.E."/>
            <person name="LoVerde P.T."/>
            <person name="Lloyd C."/>
            <person name="McQuillan J."/>
            <person name="Oliveira G."/>
            <person name="Otto T.D."/>
            <person name="Parker-Manuel S.J."/>
            <person name="Quail M.A."/>
            <person name="Wilson R.A."/>
            <person name="Zerlotini A."/>
            <person name="Dunne D.W."/>
            <person name="Berriman M."/>
        </authorList>
    </citation>
    <scope>NUCLEOTIDE SEQUENCE [LARGE SCALE GENOMIC DNA]</scope>
    <source>
        <strain evidence="4">Puerto Rican</strain>
    </source>
</reference>
<organism evidence="4 5">
    <name type="scientific">Schistosoma mansoni</name>
    <name type="common">Blood fluke</name>
    <dbReference type="NCBI Taxonomy" id="6183"/>
    <lineage>
        <taxon>Eukaryota</taxon>
        <taxon>Metazoa</taxon>
        <taxon>Spiralia</taxon>
        <taxon>Lophotrochozoa</taxon>
        <taxon>Platyhelminthes</taxon>
        <taxon>Trematoda</taxon>
        <taxon>Digenea</taxon>
        <taxon>Strigeidida</taxon>
        <taxon>Schistosomatoidea</taxon>
        <taxon>Schistosomatidae</taxon>
        <taxon>Schistosoma</taxon>
    </lineage>
</organism>
<keyword evidence="2" id="KW-0732">Signal</keyword>
<sequence length="118" mass="13663">MFTRIFILAIIFSEFILDSYQNKITERFTLHYRNNSLDKTNTIELCRKCQLTMGYLQSTIINKIESQTTASWIEAMCKLTGSYNITCSALITEYVWNAAEVIHSTNSTSFCRIIHLCN</sequence>
<dbReference type="PROSITE" id="PS50015">
    <property type="entry name" value="SAP_B"/>
    <property type="match status" value="1"/>
</dbReference>
<accession>A0A5K4F6I6</accession>
<evidence type="ECO:0000256" key="2">
    <source>
        <dbReference type="SAM" id="SignalP"/>
    </source>
</evidence>
<protein>
    <submittedName>
        <fullName evidence="5">Saposin B-type domain-containing protein</fullName>
    </submittedName>
</protein>
<dbReference type="SUPFAM" id="SSF47862">
    <property type="entry name" value="Saposin"/>
    <property type="match status" value="1"/>
</dbReference>
<proteinExistence type="predicted"/>
<dbReference type="InParanoid" id="A0A5K4F6I6"/>
<name>A0A5K4F6I6_SCHMA</name>
<dbReference type="Gene3D" id="1.10.225.10">
    <property type="entry name" value="Saposin-like"/>
    <property type="match status" value="1"/>
</dbReference>
<keyword evidence="1" id="KW-1015">Disulfide bond</keyword>
<dbReference type="InterPro" id="IPR008139">
    <property type="entry name" value="SaposinB_dom"/>
</dbReference>
<dbReference type="WBParaSite" id="Smp_328220.1">
    <property type="protein sequence ID" value="Smp_328220.1"/>
    <property type="gene ID" value="Smp_328220"/>
</dbReference>
<feature type="chain" id="PRO_5024384002" evidence="2">
    <location>
        <begin position="22"/>
        <end position="118"/>
    </location>
</feature>
<dbReference type="AlphaFoldDB" id="A0A5K4F6I6"/>
<evidence type="ECO:0000259" key="3">
    <source>
        <dbReference type="PROSITE" id="PS50015"/>
    </source>
</evidence>
<feature type="signal peptide" evidence="2">
    <location>
        <begin position="1"/>
        <end position="21"/>
    </location>
</feature>
<evidence type="ECO:0000313" key="4">
    <source>
        <dbReference type="Proteomes" id="UP000008854"/>
    </source>
</evidence>
<feature type="domain" description="Saposin B-type" evidence="3">
    <location>
        <begin position="42"/>
        <end position="118"/>
    </location>
</feature>
<dbReference type="Proteomes" id="UP000008854">
    <property type="component" value="Unassembled WGS sequence"/>
</dbReference>
<reference evidence="5" key="2">
    <citation type="submission" date="2019-11" db="UniProtKB">
        <authorList>
            <consortium name="WormBaseParasite"/>
        </authorList>
    </citation>
    <scope>IDENTIFICATION</scope>
    <source>
        <strain evidence="5">Puerto Rican</strain>
    </source>
</reference>
<dbReference type="InterPro" id="IPR011001">
    <property type="entry name" value="Saposin-like"/>
</dbReference>
<evidence type="ECO:0000313" key="5">
    <source>
        <dbReference type="WBParaSite" id="Smp_328220.1"/>
    </source>
</evidence>
<evidence type="ECO:0000256" key="1">
    <source>
        <dbReference type="ARBA" id="ARBA00023157"/>
    </source>
</evidence>